<reference evidence="1 2" key="1">
    <citation type="journal article" date="2010" name="J. Bacteriol.">
        <title>Genome sequences of Pelagibaca bermudensis HTCC2601T and Maritimibacter alkaliphilus HTCC2654T, the type strains of two marine Roseobacter genera.</title>
        <authorList>
            <person name="Thrash J.C."/>
            <person name="Cho J.C."/>
            <person name="Ferriera S."/>
            <person name="Johnson J."/>
            <person name="Vergin K.L."/>
            <person name="Giovannoni S.J."/>
        </authorList>
    </citation>
    <scope>NUCLEOTIDE SEQUENCE [LARGE SCALE GENOMIC DNA]</scope>
    <source>
        <strain evidence="2">DSM 26914 / JCM 13377 / KCTC 12554 / HTCC2601</strain>
    </source>
</reference>
<evidence type="ECO:0000313" key="1">
    <source>
        <dbReference type="EMBL" id="EAU44543.1"/>
    </source>
</evidence>
<name>Q0FJY3_SALBH</name>
<dbReference type="AlphaFoldDB" id="Q0FJY3"/>
<proteinExistence type="predicted"/>
<feature type="non-terminal residue" evidence="1">
    <location>
        <position position="91"/>
    </location>
</feature>
<accession>Q0FJY3</accession>
<protein>
    <submittedName>
        <fullName evidence="1">Uncharacterized protein</fullName>
    </submittedName>
</protein>
<dbReference type="EMBL" id="AATQ01000044">
    <property type="protein sequence ID" value="EAU44543.1"/>
    <property type="molecule type" value="Genomic_DNA"/>
</dbReference>
<evidence type="ECO:0000313" key="2">
    <source>
        <dbReference type="Proteomes" id="UP000006230"/>
    </source>
</evidence>
<dbReference type="STRING" id="314265.R2601_12735"/>
<dbReference type="HOGENOM" id="CLU_2445966_0_0_5"/>
<gene>
    <name evidence="1" type="ORF">R2601_12735</name>
</gene>
<dbReference type="Proteomes" id="UP000006230">
    <property type="component" value="Unassembled WGS sequence"/>
</dbReference>
<comment type="caution">
    <text evidence="1">The sequence shown here is derived from an EMBL/GenBank/DDBJ whole genome shotgun (WGS) entry which is preliminary data.</text>
</comment>
<sequence length="91" mass="9818">MTYCVGLLLNARVVLLSETRTKARLGNISTYRKIFRFEPAGDRPLGILTAGSLSIAQTVMARLADANEEADNDRSILPAPTMLQVAELVGA</sequence>
<keyword evidence="2" id="KW-1185">Reference proteome</keyword>
<dbReference type="SUPFAM" id="SSF56235">
    <property type="entry name" value="N-terminal nucleophile aminohydrolases (Ntn hydrolases)"/>
    <property type="match status" value="1"/>
</dbReference>
<dbReference type="InterPro" id="IPR029055">
    <property type="entry name" value="Ntn_hydrolases_N"/>
</dbReference>
<organism evidence="1 2">
    <name type="scientific">Salipiger bermudensis (strain DSM 26914 / JCM 13377 / KCTC 12554 / HTCC2601)</name>
    <name type="common">Pelagibaca bermudensis</name>
    <dbReference type="NCBI Taxonomy" id="314265"/>
    <lineage>
        <taxon>Bacteria</taxon>
        <taxon>Pseudomonadati</taxon>
        <taxon>Pseudomonadota</taxon>
        <taxon>Alphaproteobacteria</taxon>
        <taxon>Rhodobacterales</taxon>
        <taxon>Roseobacteraceae</taxon>
        <taxon>Salipiger</taxon>
    </lineage>
</organism>
<dbReference type="eggNOG" id="COG3484">
    <property type="taxonomic scope" value="Bacteria"/>
</dbReference>